<evidence type="ECO:0000256" key="5">
    <source>
        <dbReference type="ARBA" id="ARBA00023015"/>
    </source>
</evidence>
<dbReference type="InterPro" id="IPR013087">
    <property type="entry name" value="Znf_C2H2_type"/>
</dbReference>
<evidence type="ECO:0000256" key="7">
    <source>
        <dbReference type="ARBA" id="ARBA00023242"/>
    </source>
</evidence>
<proteinExistence type="predicted"/>
<reference evidence="11 12" key="1">
    <citation type="journal article" date="2023" name="Hortic Res">
        <title>Pangenome of water caltrop reveals structural variations and asymmetric subgenome divergence after allopolyploidization.</title>
        <authorList>
            <person name="Zhang X."/>
            <person name="Chen Y."/>
            <person name="Wang L."/>
            <person name="Yuan Y."/>
            <person name="Fang M."/>
            <person name="Shi L."/>
            <person name="Lu R."/>
            <person name="Comes H.P."/>
            <person name="Ma Y."/>
            <person name="Chen Y."/>
            <person name="Huang G."/>
            <person name="Zhou Y."/>
            <person name="Zheng Z."/>
            <person name="Qiu Y."/>
        </authorList>
    </citation>
    <scope>NUCLEOTIDE SEQUENCE [LARGE SCALE GENOMIC DNA]</scope>
    <source>
        <strain evidence="11">F231</strain>
    </source>
</reference>
<dbReference type="SUPFAM" id="SSF57667">
    <property type="entry name" value="beta-beta-alpha zinc fingers"/>
    <property type="match status" value="1"/>
</dbReference>
<feature type="compositionally biased region" description="Basic and acidic residues" evidence="9">
    <location>
        <begin position="13"/>
        <end position="37"/>
    </location>
</feature>
<keyword evidence="2" id="KW-0479">Metal-binding</keyword>
<name>A0AAN7R9A1_TRANT</name>
<evidence type="ECO:0000256" key="4">
    <source>
        <dbReference type="ARBA" id="ARBA00022833"/>
    </source>
</evidence>
<accession>A0AAN7R9A1</accession>
<feature type="region of interest" description="Disordered" evidence="9">
    <location>
        <begin position="68"/>
        <end position="91"/>
    </location>
</feature>
<evidence type="ECO:0000313" key="12">
    <source>
        <dbReference type="Proteomes" id="UP001346149"/>
    </source>
</evidence>
<keyword evidence="4" id="KW-0862">Zinc</keyword>
<keyword evidence="3 8" id="KW-0863">Zinc-finger</keyword>
<evidence type="ECO:0000313" key="11">
    <source>
        <dbReference type="EMBL" id="KAK4796804.1"/>
    </source>
</evidence>
<evidence type="ECO:0000256" key="8">
    <source>
        <dbReference type="PROSITE-ProRule" id="PRU00042"/>
    </source>
</evidence>
<dbReference type="GO" id="GO:0005634">
    <property type="term" value="C:nucleus"/>
    <property type="evidence" value="ECO:0007669"/>
    <property type="project" value="UniProtKB-SubCell"/>
</dbReference>
<feature type="region of interest" description="Disordered" evidence="9">
    <location>
        <begin position="1"/>
        <end position="39"/>
    </location>
</feature>
<comment type="subcellular location">
    <subcellularLocation>
        <location evidence="1">Nucleus</location>
    </subcellularLocation>
</comment>
<feature type="compositionally biased region" description="Basic and acidic residues" evidence="9">
    <location>
        <begin position="174"/>
        <end position="196"/>
    </location>
</feature>
<protein>
    <recommendedName>
        <fullName evidence="10">C2H2-type domain-containing protein</fullName>
    </recommendedName>
</protein>
<dbReference type="PANTHER" id="PTHR45801">
    <property type="entry name" value="OS07G0101800 PROTEIN"/>
    <property type="match status" value="1"/>
</dbReference>
<keyword evidence="6" id="KW-0804">Transcription</keyword>
<dbReference type="GO" id="GO:0008270">
    <property type="term" value="F:zinc ion binding"/>
    <property type="evidence" value="ECO:0007669"/>
    <property type="project" value="UniProtKB-KW"/>
</dbReference>
<gene>
    <name evidence="11" type="ORF">SAY86_029130</name>
</gene>
<evidence type="ECO:0000256" key="3">
    <source>
        <dbReference type="ARBA" id="ARBA00022771"/>
    </source>
</evidence>
<evidence type="ECO:0000256" key="9">
    <source>
        <dbReference type="SAM" id="MobiDB-lite"/>
    </source>
</evidence>
<dbReference type="PROSITE" id="PS00028">
    <property type="entry name" value="ZINC_FINGER_C2H2_1"/>
    <property type="match status" value="1"/>
</dbReference>
<evidence type="ECO:0000256" key="1">
    <source>
        <dbReference type="ARBA" id="ARBA00004123"/>
    </source>
</evidence>
<keyword evidence="12" id="KW-1185">Reference proteome</keyword>
<dbReference type="Gene3D" id="3.30.160.60">
    <property type="entry name" value="Classic Zinc Finger"/>
    <property type="match status" value="1"/>
</dbReference>
<dbReference type="PANTHER" id="PTHR45801:SF111">
    <property type="entry name" value="C2H2 AND C2HC ZINC FINGERS SUPERFAMILY PROTEIN"/>
    <property type="match status" value="1"/>
</dbReference>
<dbReference type="PROSITE" id="PS50157">
    <property type="entry name" value="ZINC_FINGER_C2H2_2"/>
    <property type="match status" value="1"/>
</dbReference>
<sequence>MAESDENPGVSDPWREEKDHHHGSDEDTTSKETESSSKRSYGCIYCKRGFTNAQALGGHMNIHRKDRVSQPLPTSSSSTRQIPAPVASATHSTTPFPVDLEKYVSYRPCGVALWSERSHSSAPCHSPAGPTNYLAGSYMQVAISSASSSMSGEHHEALGLDLSLKVGSSYNGENKGDKTDQTKEEIDLELRLGRCP</sequence>
<dbReference type="InterPro" id="IPR052426">
    <property type="entry name" value="Plant_dev_regulator"/>
</dbReference>
<feature type="region of interest" description="Disordered" evidence="9">
    <location>
        <begin position="166"/>
        <end position="196"/>
    </location>
</feature>
<evidence type="ECO:0000256" key="2">
    <source>
        <dbReference type="ARBA" id="ARBA00022723"/>
    </source>
</evidence>
<organism evidence="11 12">
    <name type="scientific">Trapa natans</name>
    <name type="common">Water chestnut</name>
    <dbReference type="NCBI Taxonomy" id="22666"/>
    <lineage>
        <taxon>Eukaryota</taxon>
        <taxon>Viridiplantae</taxon>
        <taxon>Streptophyta</taxon>
        <taxon>Embryophyta</taxon>
        <taxon>Tracheophyta</taxon>
        <taxon>Spermatophyta</taxon>
        <taxon>Magnoliopsida</taxon>
        <taxon>eudicotyledons</taxon>
        <taxon>Gunneridae</taxon>
        <taxon>Pentapetalae</taxon>
        <taxon>rosids</taxon>
        <taxon>malvids</taxon>
        <taxon>Myrtales</taxon>
        <taxon>Lythraceae</taxon>
        <taxon>Trapa</taxon>
    </lineage>
</organism>
<keyword evidence="5" id="KW-0805">Transcription regulation</keyword>
<evidence type="ECO:0000259" key="10">
    <source>
        <dbReference type="PROSITE" id="PS50157"/>
    </source>
</evidence>
<dbReference type="AlphaFoldDB" id="A0AAN7R9A1"/>
<keyword evidence="7" id="KW-0539">Nucleus</keyword>
<dbReference type="Proteomes" id="UP001346149">
    <property type="component" value="Unassembled WGS sequence"/>
</dbReference>
<dbReference type="InterPro" id="IPR036236">
    <property type="entry name" value="Znf_C2H2_sf"/>
</dbReference>
<dbReference type="EMBL" id="JAXQNO010000006">
    <property type="protein sequence ID" value="KAK4796804.1"/>
    <property type="molecule type" value="Genomic_DNA"/>
</dbReference>
<evidence type="ECO:0000256" key="6">
    <source>
        <dbReference type="ARBA" id="ARBA00023163"/>
    </source>
</evidence>
<feature type="compositionally biased region" description="Polar residues" evidence="9">
    <location>
        <begin position="71"/>
        <end position="81"/>
    </location>
</feature>
<feature type="domain" description="C2H2-type" evidence="10">
    <location>
        <begin position="41"/>
        <end position="68"/>
    </location>
</feature>
<comment type="caution">
    <text evidence="11">The sequence shown here is derived from an EMBL/GenBank/DDBJ whole genome shotgun (WGS) entry which is preliminary data.</text>
</comment>